<keyword evidence="3" id="KW-1185">Reference proteome</keyword>
<dbReference type="EMBL" id="CP002198">
    <property type="protein sequence ID" value="ADN17345.1"/>
    <property type="molecule type" value="Genomic_DNA"/>
</dbReference>
<dbReference type="PANTHER" id="PTHR11735:SF11">
    <property type="entry name" value="TRNA THREONYLCARBAMOYLADENOSINE BIOSYNTHESIS PROTEIN TSAB"/>
    <property type="match status" value="1"/>
</dbReference>
<dbReference type="SUPFAM" id="SSF53067">
    <property type="entry name" value="Actin-like ATPase domain"/>
    <property type="match status" value="2"/>
</dbReference>
<dbReference type="AlphaFoldDB" id="E0U987"/>
<gene>
    <name evidence="2" type="ordered locus">Cyan7822_5470</name>
</gene>
<protein>
    <submittedName>
        <fullName evidence="2">Peptidase M22 glycoprotease</fullName>
    </submittedName>
</protein>
<dbReference type="GO" id="GO:0005829">
    <property type="term" value="C:cytosol"/>
    <property type="evidence" value="ECO:0007669"/>
    <property type="project" value="TreeGrafter"/>
</dbReference>
<dbReference type="InterPro" id="IPR043129">
    <property type="entry name" value="ATPase_NBD"/>
</dbReference>
<accession>E0U987</accession>
<dbReference type="HOGENOM" id="CLU_099872_1_0_3"/>
<dbReference type="Proteomes" id="UP000008206">
    <property type="component" value="Chromosome"/>
</dbReference>
<evidence type="ECO:0000259" key="1">
    <source>
        <dbReference type="Pfam" id="PF00814"/>
    </source>
</evidence>
<dbReference type="NCBIfam" id="TIGR03725">
    <property type="entry name" value="T6A_YeaZ"/>
    <property type="match status" value="1"/>
</dbReference>
<dbReference type="STRING" id="497965.Cyan7822_5470"/>
<keyword evidence="2" id="KW-0378">Hydrolase</keyword>
<dbReference type="InterPro" id="IPR022496">
    <property type="entry name" value="T6A_TsaB"/>
</dbReference>
<dbReference type="InterPro" id="IPR000905">
    <property type="entry name" value="Gcp-like_dom"/>
</dbReference>
<dbReference type="Gene3D" id="3.30.420.40">
    <property type="match status" value="1"/>
</dbReference>
<name>E0U987_GLOV7</name>
<dbReference type="PANTHER" id="PTHR11735">
    <property type="entry name" value="TRNA N6-ADENOSINE THREONYLCARBAMOYLTRANSFERASE"/>
    <property type="match status" value="1"/>
</dbReference>
<dbReference type="Pfam" id="PF00814">
    <property type="entry name" value="TsaD"/>
    <property type="match status" value="1"/>
</dbReference>
<dbReference type="OrthoDB" id="9784166at2"/>
<feature type="domain" description="Gcp-like" evidence="1">
    <location>
        <begin position="57"/>
        <end position="157"/>
    </location>
</feature>
<evidence type="ECO:0000313" key="2">
    <source>
        <dbReference type="EMBL" id="ADN17345.1"/>
    </source>
</evidence>
<evidence type="ECO:0000313" key="3">
    <source>
        <dbReference type="Proteomes" id="UP000008206"/>
    </source>
</evidence>
<reference evidence="3" key="1">
    <citation type="journal article" date="2011" name="MBio">
        <title>Novel metabolic attributes of the genus Cyanothece, comprising a group of unicellular nitrogen-fixing Cyanobacteria.</title>
        <authorList>
            <person name="Bandyopadhyay A."/>
            <person name="Elvitigala T."/>
            <person name="Welsh E."/>
            <person name="Stockel J."/>
            <person name="Liberton M."/>
            <person name="Min H."/>
            <person name="Sherman L.A."/>
            <person name="Pakrasi H.B."/>
        </authorList>
    </citation>
    <scope>NUCLEOTIDE SEQUENCE [LARGE SCALE GENOMIC DNA]</scope>
    <source>
        <strain evidence="3">PCC 7822</strain>
    </source>
</reference>
<dbReference type="GO" id="GO:0008233">
    <property type="term" value="F:peptidase activity"/>
    <property type="evidence" value="ECO:0007669"/>
    <property type="project" value="UniProtKB-KW"/>
</dbReference>
<dbReference type="KEGG" id="cyj:Cyan7822_5470"/>
<keyword evidence="2" id="KW-0645">Protease</keyword>
<organism evidence="2 3">
    <name type="scientific">Gloeothece verrucosa (strain PCC 7822)</name>
    <name type="common">Cyanothece sp. (strain PCC 7822)</name>
    <dbReference type="NCBI Taxonomy" id="497965"/>
    <lineage>
        <taxon>Bacteria</taxon>
        <taxon>Bacillati</taxon>
        <taxon>Cyanobacteriota</taxon>
        <taxon>Cyanophyceae</taxon>
        <taxon>Oscillatoriophycideae</taxon>
        <taxon>Chroococcales</taxon>
        <taxon>Aphanothecaceae</taxon>
        <taxon>Gloeothece</taxon>
        <taxon>Gloeothece verrucosa</taxon>
    </lineage>
</organism>
<dbReference type="RefSeq" id="WP_013325383.1">
    <property type="nucleotide sequence ID" value="NC_014501.1"/>
</dbReference>
<sequence>MRILNHDQYGLALHTSSPQLGLSLSNFFDHSRHQTWNLDRELSNYLHQYLADFLVPLTWQNLAFIAVAKGPGSFTSTRIGVVTARTLAQQLKLPLFGISTLAALAFSKREQYNTDVMIPVQMKATQEQLYAAIYQKASEQALKIHLADRLINPQEWQDILKKFELTTSLLEVPTHLGITATSILELAYQDWQAGKQPHWSEVLPFYGGE</sequence>
<proteinExistence type="predicted"/>
<dbReference type="GO" id="GO:0006508">
    <property type="term" value="P:proteolysis"/>
    <property type="evidence" value="ECO:0007669"/>
    <property type="project" value="UniProtKB-KW"/>
</dbReference>
<dbReference type="GO" id="GO:0002949">
    <property type="term" value="P:tRNA threonylcarbamoyladenosine modification"/>
    <property type="evidence" value="ECO:0007669"/>
    <property type="project" value="InterPro"/>
</dbReference>
<dbReference type="eggNOG" id="COG1214">
    <property type="taxonomic scope" value="Bacteria"/>
</dbReference>
<dbReference type="Gene3D" id="3.30.420.200">
    <property type="match status" value="1"/>
</dbReference>